<evidence type="ECO:0000256" key="7">
    <source>
        <dbReference type="ARBA" id="ARBA00023136"/>
    </source>
</evidence>
<organism evidence="10 11">
    <name type="scientific">Anaerocolumna sedimenticola</name>
    <dbReference type="NCBI Taxonomy" id="2696063"/>
    <lineage>
        <taxon>Bacteria</taxon>
        <taxon>Bacillati</taxon>
        <taxon>Bacillota</taxon>
        <taxon>Clostridia</taxon>
        <taxon>Lachnospirales</taxon>
        <taxon>Lachnospiraceae</taxon>
        <taxon>Anaerocolumna</taxon>
    </lineage>
</organism>
<reference evidence="10 11" key="1">
    <citation type="submission" date="2020-01" db="EMBL/GenBank/DDBJ databases">
        <title>Genome analysis of Anaerocolumna sp. CBA3638.</title>
        <authorList>
            <person name="Kim J."/>
            <person name="Roh S.W."/>
        </authorList>
    </citation>
    <scope>NUCLEOTIDE SEQUENCE [LARGE SCALE GENOMIC DNA]</scope>
    <source>
        <strain evidence="10 11">CBA3638</strain>
    </source>
</reference>
<dbReference type="GO" id="GO:0016020">
    <property type="term" value="C:membrane"/>
    <property type="evidence" value="ECO:0007669"/>
    <property type="project" value="UniProtKB-SubCell"/>
</dbReference>
<evidence type="ECO:0000256" key="3">
    <source>
        <dbReference type="ARBA" id="ARBA00022448"/>
    </source>
</evidence>
<keyword evidence="7 8" id="KW-0472">Membrane</keyword>
<feature type="transmembrane region" description="Helical" evidence="8">
    <location>
        <begin position="147"/>
        <end position="164"/>
    </location>
</feature>
<dbReference type="InterPro" id="IPR057336">
    <property type="entry name" value="GerAC_N"/>
</dbReference>
<accession>A0A6P1TRM5</accession>
<sequence length="544" mass="61886">MFSDNEKISLRQLKRLLVFDLFSVSGIIVPRIATASSGKDGIIAILLAILFAIFYAWILLSLSKCTGGNYLDYSKRSVGSLLTFIIGILYIIKLSVCCIFAARLFGEVINETLLEDTDPKVIILLLLIVSAYAASKGFEVRARIAEILYFIVIVPIFIFLILGLNKIKFSNLMPLFTEGTVDILWGGYSVFLTFSILELIMFTGPMIKFKKSDIGHPGRLMHFITHAIVVVGVLDVLLFVVTLGILGRGETGQKLWSMVNMIQVIKLPGGFIQRQDAIILGFWMLSIFTIISAFFYYISFITKFIFHIPKQNYLLIPFIILLFFASVIPIETEQFFYYFEYYMKFIGMPQSILLPVFIVFIGKVRKIKNSKPIIKTLLFITTLLSVTSFTGCSDMTEIEDRNFIQAMGIDLNDSGELTVYYVLPDLKALTEQGSENPEKLILQLNGFDFWEIEELYNLEYNKRLDFSHLKAIIIGKELAKDQIKLTQFLTYVENKYELGRNTLMFTSDSTAKDIVSLNKELEGGIGDFLDRLYRINLKNNGKKL</sequence>
<dbReference type="PANTHER" id="PTHR34975:SF2">
    <property type="entry name" value="SPORE GERMINATION PROTEIN A2"/>
    <property type="match status" value="1"/>
</dbReference>
<feature type="transmembrane region" description="Helical" evidence="8">
    <location>
        <begin position="342"/>
        <end position="361"/>
    </location>
</feature>
<comment type="subcellular location">
    <subcellularLocation>
        <location evidence="1">Membrane</location>
        <topology evidence="1">Multi-pass membrane protein</topology>
    </subcellularLocation>
</comment>
<feature type="transmembrane region" description="Helical" evidence="8">
    <location>
        <begin position="16"/>
        <end position="35"/>
    </location>
</feature>
<keyword evidence="5 8" id="KW-0812">Transmembrane</keyword>
<evidence type="ECO:0000256" key="8">
    <source>
        <dbReference type="SAM" id="Phobius"/>
    </source>
</evidence>
<evidence type="ECO:0000256" key="4">
    <source>
        <dbReference type="ARBA" id="ARBA00022544"/>
    </source>
</evidence>
<feature type="transmembrane region" description="Helical" evidence="8">
    <location>
        <begin position="312"/>
        <end position="330"/>
    </location>
</feature>
<dbReference type="Pfam" id="PF03845">
    <property type="entry name" value="Spore_permease"/>
    <property type="match status" value="1"/>
</dbReference>
<dbReference type="NCBIfam" id="TIGR00912">
    <property type="entry name" value="2A0309"/>
    <property type="match status" value="1"/>
</dbReference>
<evidence type="ECO:0000313" key="11">
    <source>
        <dbReference type="Proteomes" id="UP000464314"/>
    </source>
</evidence>
<evidence type="ECO:0000256" key="2">
    <source>
        <dbReference type="ARBA" id="ARBA00007998"/>
    </source>
</evidence>
<feature type="domain" description="Spore germination protein N-terminal" evidence="9">
    <location>
        <begin position="394"/>
        <end position="538"/>
    </location>
</feature>
<feature type="transmembrane region" description="Helical" evidence="8">
    <location>
        <begin position="81"/>
        <end position="105"/>
    </location>
</feature>
<keyword evidence="6 8" id="KW-1133">Transmembrane helix</keyword>
<keyword evidence="4" id="KW-0309">Germination</keyword>
<evidence type="ECO:0000256" key="5">
    <source>
        <dbReference type="ARBA" id="ARBA00022692"/>
    </source>
</evidence>
<evidence type="ECO:0000259" key="9">
    <source>
        <dbReference type="Pfam" id="PF25198"/>
    </source>
</evidence>
<dbReference type="RefSeq" id="WP_161839220.1">
    <property type="nucleotide sequence ID" value="NZ_CP048000.1"/>
</dbReference>
<dbReference type="PANTHER" id="PTHR34975">
    <property type="entry name" value="SPORE GERMINATION PROTEIN A2"/>
    <property type="match status" value="1"/>
</dbReference>
<feature type="transmembrane region" description="Helical" evidence="8">
    <location>
        <begin position="117"/>
        <end position="135"/>
    </location>
</feature>
<dbReference type="KEGG" id="anr:Ana3638_17725"/>
<feature type="transmembrane region" description="Helical" evidence="8">
    <location>
        <begin position="184"/>
        <end position="202"/>
    </location>
</feature>
<dbReference type="InterPro" id="IPR004761">
    <property type="entry name" value="Spore_GerAB"/>
</dbReference>
<feature type="transmembrane region" description="Helical" evidence="8">
    <location>
        <begin position="223"/>
        <end position="246"/>
    </location>
</feature>
<evidence type="ECO:0000256" key="6">
    <source>
        <dbReference type="ARBA" id="ARBA00022989"/>
    </source>
</evidence>
<evidence type="ECO:0000313" key="10">
    <source>
        <dbReference type="EMBL" id="QHQ62396.1"/>
    </source>
</evidence>
<keyword evidence="11" id="KW-1185">Reference proteome</keyword>
<proteinExistence type="inferred from homology"/>
<dbReference type="AlphaFoldDB" id="A0A6P1TRM5"/>
<evidence type="ECO:0000256" key="1">
    <source>
        <dbReference type="ARBA" id="ARBA00004141"/>
    </source>
</evidence>
<dbReference type="GO" id="GO:0009847">
    <property type="term" value="P:spore germination"/>
    <property type="evidence" value="ECO:0007669"/>
    <property type="project" value="InterPro"/>
</dbReference>
<gene>
    <name evidence="10" type="ORF">Ana3638_17725</name>
</gene>
<keyword evidence="3" id="KW-0813">Transport</keyword>
<dbReference type="EMBL" id="CP048000">
    <property type="protein sequence ID" value="QHQ62396.1"/>
    <property type="molecule type" value="Genomic_DNA"/>
</dbReference>
<dbReference type="Proteomes" id="UP000464314">
    <property type="component" value="Chromosome"/>
</dbReference>
<feature type="transmembrane region" description="Helical" evidence="8">
    <location>
        <begin position="41"/>
        <end position="60"/>
    </location>
</feature>
<dbReference type="Gene3D" id="1.20.1740.10">
    <property type="entry name" value="Amino acid/polyamine transporter I"/>
    <property type="match status" value="1"/>
</dbReference>
<name>A0A6P1TRM5_9FIRM</name>
<feature type="transmembrane region" description="Helical" evidence="8">
    <location>
        <begin position="277"/>
        <end position="300"/>
    </location>
</feature>
<comment type="similarity">
    <text evidence="2">Belongs to the amino acid-polyamine-organocation (APC) superfamily. Spore germination protein (SGP) (TC 2.A.3.9) family.</text>
</comment>
<protein>
    <submittedName>
        <fullName evidence="10">GerAB/ArcD/ProY family transporter</fullName>
    </submittedName>
</protein>
<dbReference type="Pfam" id="PF25198">
    <property type="entry name" value="Spore_GerAC_N"/>
    <property type="match status" value="1"/>
</dbReference>